<feature type="compositionally biased region" description="Basic and acidic residues" evidence="1">
    <location>
        <begin position="46"/>
        <end position="56"/>
    </location>
</feature>
<name>A0A318JK88_9NEIS</name>
<comment type="caution">
    <text evidence="3">The sequence shown here is derived from an EMBL/GenBank/DDBJ whole genome shotgun (WGS) entry which is preliminary data.</text>
</comment>
<reference evidence="3 4" key="1">
    <citation type="submission" date="2018-05" db="EMBL/GenBank/DDBJ databases">
        <title>Genomic Encyclopedia of Type Strains, Phase IV (KMG-IV): sequencing the most valuable type-strain genomes for metagenomic binning, comparative biology and taxonomic classification.</title>
        <authorList>
            <person name="Goeker M."/>
        </authorList>
    </citation>
    <scope>NUCLEOTIDE SEQUENCE [LARGE SCALE GENOMIC DNA]</scope>
    <source>
        <strain evidence="3 4">DSM 25134</strain>
    </source>
</reference>
<feature type="region of interest" description="Disordered" evidence="1">
    <location>
        <begin position="27"/>
        <end position="69"/>
    </location>
</feature>
<keyword evidence="4" id="KW-1185">Reference proteome</keyword>
<accession>A0A318JK88</accession>
<evidence type="ECO:0000313" key="4">
    <source>
        <dbReference type="Proteomes" id="UP000248395"/>
    </source>
</evidence>
<protein>
    <recommendedName>
        <fullName evidence="5">Secreted protein</fullName>
    </recommendedName>
</protein>
<organism evidence="3 4">
    <name type="scientific">Aquitalea magnusonii</name>
    <dbReference type="NCBI Taxonomy" id="332411"/>
    <lineage>
        <taxon>Bacteria</taxon>
        <taxon>Pseudomonadati</taxon>
        <taxon>Pseudomonadota</taxon>
        <taxon>Betaproteobacteria</taxon>
        <taxon>Neisseriales</taxon>
        <taxon>Chromobacteriaceae</taxon>
        <taxon>Aquitalea</taxon>
    </lineage>
</organism>
<evidence type="ECO:0000256" key="1">
    <source>
        <dbReference type="SAM" id="MobiDB-lite"/>
    </source>
</evidence>
<gene>
    <name evidence="3" type="ORF">DFR38_10822</name>
</gene>
<dbReference type="AlphaFoldDB" id="A0A318JK88"/>
<feature type="chain" id="PRO_5016451456" description="Secreted protein" evidence="2">
    <location>
        <begin position="22"/>
        <end position="69"/>
    </location>
</feature>
<dbReference type="OrthoDB" id="8596263at2"/>
<dbReference type="Proteomes" id="UP000248395">
    <property type="component" value="Unassembled WGS sequence"/>
</dbReference>
<keyword evidence="2" id="KW-0732">Signal</keyword>
<dbReference type="RefSeq" id="WP_059286970.1">
    <property type="nucleotide sequence ID" value="NZ_LNQU01000130.1"/>
</dbReference>
<evidence type="ECO:0008006" key="5">
    <source>
        <dbReference type="Google" id="ProtNLM"/>
    </source>
</evidence>
<feature type="signal peptide" evidence="2">
    <location>
        <begin position="1"/>
        <end position="21"/>
    </location>
</feature>
<dbReference type="EMBL" id="QJKC01000008">
    <property type="protein sequence ID" value="PXX47936.1"/>
    <property type="molecule type" value="Genomic_DNA"/>
</dbReference>
<proteinExistence type="predicted"/>
<sequence length="69" mass="7645">MLKKLMLAVVVSNALVAVAMADSDVRSRPDKEVVQKYEQQFSQSDAQRKAADDHAGKSIAANRADYRNH</sequence>
<evidence type="ECO:0000256" key="2">
    <source>
        <dbReference type="SAM" id="SignalP"/>
    </source>
</evidence>
<evidence type="ECO:0000313" key="3">
    <source>
        <dbReference type="EMBL" id="PXX47936.1"/>
    </source>
</evidence>